<dbReference type="AlphaFoldDB" id="A0AAW9PTL0"/>
<organism evidence="3 4">
    <name type="scientific">Tumidithrix elongata BACA0141</name>
    <dbReference type="NCBI Taxonomy" id="2716417"/>
    <lineage>
        <taxon>Bacteria</taxon>
        <taxon>Bacillati</taxon>
        <taxon>Cyanobacteriota</taxon>
        <taxon>Cyanophyceae</taxon>
        <taxon>Pseudanabaenales</taxon>
        <taxon>Pseudanabaenaceae</taxon>
        <taxon>Tumidithrix</taxon>
        <taxon>Tumidithrix elongata</taxon>
    </lineage>
</organism>
<keyword evidence="3" id="KW-0808">Transferase</keyword>
<keyword evidence="1" id="KW-0812">Transmembrane</keyword>
<dbReference type="InterPro" id="IPR029044">
    <property type="entry name" value="Nucleotide-diphossugar_trans"/>
</dbReference>
<dbReference type="SUPFAM" id="SSF53448">
    <property type="entry name" value="Nucleotide-diphospho-sugar transferases"/>
    <property type="match status" value="1"/>
</dbReference>
<dbReference type="Gene3D" id="3.90.550.10">
    <property type="entry name" value="Spore Coat Polysaccharide Biosynthesis Protein SpsA, Chain A"/>
    <property type="match status" value="1"/>
</dbReference>
<evidence type="ECO:0000256" key="1">
    <source>
        <dbReference type="SAM" id="Phobius"/>
    </source>
</evidence>
<dbReference type="InterPro" id="IPR001173">
    <property type="entry name" value="Glyco_trans_2-like"/>
</dbReference>
<keyword evidence="1" id="KW-1133">Transmembrane helix</keyword>
<sequence>MAKVSAIVPVYKVEAYIAETIQSVLAQTFQDFELIIVDDESPDRSIEIAREFDDPRIQIVQQKNRGLAGARNTGIRHAKGEYIALLDSDDLWLPQKLEKHIQHLECNPLVGVSYCPSAFIDELGKPLGIKQTPKLTGITPAQVLCRNPIGNGSAPVIRREVFDAIKFQANLYGSEEDFYFDDTFRQSEDIECWLRIALQTNWQFEGIPEALTLYRVNAGGLSANMMKQYEAWERAIAKAQIYAPEFIAKWGQIAKAYQLRYLARRAVRNRDGKAAIKLLHQALGCHWKIILEEPKRTIQTMLAAYFLFLFPLSFYQAIESFTLKFAAKFQK</sequence>
<dbReference type="Pfam" id="PF00535">
    <property type="entry name" value="Glycos_transf_2"/>
    <property type="match status" value="1"/>
</dbReference>
<dbReference type="PANTHER" id="PTHR22916">
    <property type="entry name" value="GLYCOSYLTRANSFERASE"/>
    <property type="match status" value="1"/>
</dbReference>
<dbReference type="Proteomes" id="UP001333818">
    <property type="component" value="Unassembled WGS sequence"/>
</dbReference>
<evidence type="ECO:0000313" key="3">
    <source>
        <dbReference type="EMBL" id="MEE3718042.1"/>
    </source>
</evidence>
<dbReference type="EMBL" id="JAZBJZ010000062">
    <property type="protein sequence ID" value="MEE3718042.1"/>
    <property type="molecule type" value="Genomic_DNA"/>
</dbReference>
<protein>
    <submittedName>
        <fullName evidence="3">Glycosyltransferase family 2 protein</fullName>
        <ecNumber evidence="3">2.4.-.-</ecNumber>
    </submittedName>
</protein>
<dbReference type="RefSeq" id="WP_330484473.1">
    <property type="nucleotide sequence ID" value="NZ_JAZBJZ010000062.1"/>
</dbReference>
<gene>
    <name evidence="3" type="ORF">V2H45_14975</name>
</gene>
<dbReference type="GO" id="GO:0016758">
    <property type="term" value="F:hexosyltransferase activity"/>
    <property type="evidence" value="ECO:0007669"/>
    <property type="project" value="UniProtKB-ARBA"/>
</dbReference>
<feature type="domain" description="Glycosyltransferase 2-like" evidence="2">
    <location>
        <begin position="5"/>
        <end position="163"/>
    </location>
</feature>
<feature type="transmembrane region" description="Helical" evidence="1">
    <location>
        <begin position="298"/>
        <end position="318"/>
    </location>
</feature>
<reference evidence="3" key="1">
    <citation type="submission" date="2024-01" db="EMBL/GenBank/DDBJ databases">
        <title>Bank of Algae and Cyanobacteria of the Azores (BACA) strain genomes.</title>
        <authorList>
            <person name="Luz R."/>
            <person name="Cordeiro R."/>
            <person name="Fonseca A."/>
            <person name="Goncalves V."/>
        </authorList>
    </citation>
    <scope>NUCLEOTIDE SEQUENCE</scope>
    <source>
        <strain evidence="3">BACA0141</strain>
    </source>
</reference>
<keyword evidence="3" id="KW-0328">Glycosyltransferase</keyword>
<evidence type="ECO:0000313" key="4">
    <source>
        <dbReference type="Proteomes" id="UP001333818"/>
    </source>
</evidence>
<name>A0AAW9PTL0_9CYAN</name>
<proteinExistence type="predicted"/>
<evidence type="ECO:0000259" key="2">
    <source>
        <dbReference type="Pfam" id="PF00535"/>
    </source>
</evidence>
<dbReference type="EC" id="2.4.-.-" evidence="3"/>
<comment type="caution">
    <text evidence="3">The sequence shown here is derived from an EMBL/GenBank/DDBJ whole genome shotgun (WGS) entry which is preliminary data.</text>
</comment>
<dbReference type="CDD" id="cd00761">
    <property type="entry name" value="Glyco_tranf_GTA_type"/>
    <property type="match status" value="1"/>
</dbReference>
<dbReference type="PANTHER" id="PTHR22916:SF3">
    <property type="entry name" value="UDP-GLCNAC:BETAGAL BETA-1,3-N-ACETYLGLUCOSAMINYLTRANSFERASE-LIKE PROTEIN 1"/>
    <property type="match status" value="1"/>
</dbReference>
<keyword evidence="4" id="KW-1185">Reference proteome</keyword>
<keyword evidence="1" id="KW-0472">Membrane</keyword>
<accession>A0AAW9PTL0</accession>